<comment type="caution">
    <text evidence="1">The sequence shown here is derived from an EMBL/GenBank/DDBJ whole genome shotgun (WGS) entry which is preliminary data.</text>
</comment>
<protein>
    <submittedName>
        <fullName evidence="1">Uncharacterized protein</fullName>
    </submittedName>
</protein>
<name>A0A0F9HG36_9ZZZZ</name>
<reference evidence="1" key="1">
    <citation type="journal article" date="2015" name="Nature">
        <title>Complex archaea that bridge the gap between prokaryotes and eukaryotes.</title>
        <authorList>
            <person name="Spang A."/>
            <person name="Saw J.H."/>
            <person name="Jorgensen S.L."/>
            <person name="Zaremba-Niedzwiedzka K."/>
            <person name="Martijn J."/>
            <person name="Lind A.E."/>
            <person name="van Eijk R."/>
            <person name="Schleper C."/>
            <person name="Guy L."/>
            <person name="Ettema T.J."/>
        </authorList>
    </citation>
    <scope>NUCLEOTIDE SEQUENCE</scope>
</reference>
<dbReference type="EMBL" id="LAZR01015239">
    <property type="protein sequence ID" value="KKM14042.1"/>
    <property type="molecule type" value="Genomic_DNA"/>
</dbReference>
<organism evidence="1">
    <name type="scientific">marine sediment metagenome</name>
    <dbReference type="NCBI Taxonomy" id="412755"/>
    <lineage>
        <taxon>unclassified sequences</taxon>
        <taxon>metagenomes</taxon>
        <taxon>ecological metagenomes</taxon>
    </lineage>
</organism>
<proteinExistence type="predicted"/>
<gene>
    <name evidence="1" type="ORF">LCGC14_1710120</name>
</gene>
<accession>A0A0F9HG36</accession>
<evidence type="ECO:0000313" key="1">
    <source>
        <dbReference type="EMBL" id="KKM14042.1"/>
    </source>
</evidence>
<dbReference type="AlphaFoldDB" id="A0A0F9HG36"/>
<sequence length="56" mass="6254">MTTKWSVNKAIESLQNLTNPFEQAGAQNLNEKPKLSEIISRLPSNGETEPQQEIIS</sequence>